<organism evidence="1 2">
    <name type="scientific">Euphydryas editha</name>
    <name type="common">Edith's checkerspot</name>
    <dbReference type="NCBI Taxonomy" id="104508"/>
    <lineage>
        <taxon>Eukaryota</taxon>
        <taxon>Metazoa</taxon>
        <taxon>Ecdysozoa</taxon>
        <taxon>Arthropoda</taxon>
        <taxon>Hexapoda</taxon>
        <taxon>Insecta</taxon>
        <taxon>Pterygota</taxon>
        <taxon>Neoptera</taxon>
        <taxon>Endopterygota</taxon>
        <taxon>Lepidoptera</taxon>
        <taxon>Glossata</taxon>
        <taxon>Ditrysia</taxon>
        <taxon>Papilionoidea</taxon>
        <taxon>Nymphalidae</taxon>
        <taxon>Nymphalinae</taxon>
        <taxon>Euphydryas</taxon>
    </lineage>
</organism>
<gene>
    <name evidence="1" type="ORF">EEDITHA_LOCUS2681</name>
</gene>
<dbReference type="AlphaFoldDB" id="A0AAU9TJP1"/>
<evidence type="ECO:0000313" key="1">
    <source>
        <dbReference type="EMBL" id="CAH2086283.1"/>
    </source>
</evidence>
<dbReference type="InterPro" id="IPR019410">
    <property type="entry name" value="Methyltransf_16"/>
</dbReference>
<dbReference type="SUPFAM" id="SSF53335">
    <property type="entry name" value="S-adenosyl-L-methionine-dependent methyltransferases"/>
    <property type="match status" value="1"/>
</dbReference>
<accession>A0AAU9TJP1</accession>
<dbReference type="PANTHER" id="PTHR14614:SF130">
    <property type="entry name" value="PROTEIN-LYSINE N-METHYLTRANSFERASE EEF2KMT"/>
    <property type="match status" value="1"/>
</dbReference>
<dbReference type="Proteomes" id="UP001153954">
    <property type="component" value="Unassembled WGS sequence"/>
</dbReference>
<dbReference type="EMBL" id="CAKOGL010000005">
    <property type="protein sequence ID" value="CAH2086283.1"/>
    <property type="molecule type" value="Genomic_DNA"/>
</dbReference>
<name>A0AAU9TJP1_EUPED</name>
<dbReference type="PANTHER" id="PTHR14614">
    <property type="entry name" value="HEPATOCELLULAR CARCINOMA-ASSOCIATED ANTIGEN"/>
    <property type="match status" value="1"/>
</dbReference>
<dbReference type="GO" id="GO:0032991">
    <property type="term" value="C:protein-containing complex"/>
    <property type="evidence" value="ECO:0007669"/>
    <property type="project" value="TreeGrafter"/>
</dbReference>
<reference evidence="1" key="1">
    <citation type="submission" date="2022-03" db="EMBL/GenBank/DDBJ databases">
        <authorList>
            <person name="Tunstrom K."/>
        </authorList>
    </citation>
    <scope>NUCLEOTIDE SEQUENCE</scope>
</reference>
<proteinExistence type="predicted"/>
<dbReference type="InterPro" id="IPR029063">
    <property type="entry name" value="SAM-dependent_MTases_sf"/>
</dbReference>
<keyword evidence="2" id="KW-1185">Reference proteome</keyword>
<dbReference type="Gene3D" id="3.40.50.150">
    <property type="entry name" value="Vaccinia Virus protein VP39"/>
    <property type="match status" value="2"/>
</dbReference>
<protein>
    <submittedName>
        <fullName evidence="1">Uncharacterized protein</fullName>
    </submittedName>
</protein>
<comment type="caution">
    <text evidence="1">The sequence shown here is derived from an EMBL/GenBank/DDBJ whole genome shotgun (WGS) entry which is preliminary data.</text>
</comment>
<evidence type="ECO:0000313" key="2">
    <source>
        <dbReference type="Proteomes" id="UP001153954"/>
    </source>
</evidence>
<sequence>MIYQNDADNLIKVLSLYFFKGLHYSLKPEEIKQMNWENQDKFLKLTVNSELFKKYPCNRNFCVRFFKNLIQYLETGQEVHDDMYEFLCIVMNNKESEFSFHHYIIKDDLSNIVTIKETKNMVVNGTTGLKTWEAALMLSDWAVCHKEIFTNKNVLELGSGVGFTGVMMLDWNNTEDLVLQFIPDIVIGADIVYDPSILQSLLNVLILMHKNNNNIDVYIASVIRNQDTFSEFLKALDTFNFKYEDLKLINNGYIDWDSSVNKSLLRINKK</sequence>
<dbReference type="Pfam" id="PF10294">
    <property type="entry name" value="Methyltransf_16"/>
    <property type="match status" value="1"/>
</dbReference>